<accession>A0A644XSZ5</accession>
<comment type="caution">
    <text evidence="5">The sequence shown here is derived from an EMBL/GenBank/DDBJ whole genome shotgun (WGS) entry which is preliminary data.</text>
</comment>
<gene>
    <name evidence="5" type="primary">xylB_12</name>
    <name evidence="5" type="ORF">SDC9_65455</name>
</gene>
<dbReference type="InterPro" id="IPR043129">
    <property type="entry name" value="ATPase_NBD"/>
</dbReference>
<feature type="domain" description="Carbohydrate kinase FGGY C-terminal" evidence="4">
    <location>
        <begin position="258"/>
        <end position="443"/>
    </location>
</feature>
<evidence type="ECO:0000259" key="4">
    <source>
        <dbReference type="Pfam" id="PF02782"/>
    </source>
</evidence>
<dbReference type="PROSITE" id="PS00933">
    <property type="entry name" value="FGGY_KINASES_1"/>
    <property type="match status" value="1"/>
</dbReference>
<dbReference type="GO" id="GO:0004856">
    <property type="term" value="F:D-xylulokinase activity"/>
    <property type="evidence" value="ECO:0007669"/>
    <property type="project" value="UniProtKB-EC"/>
</dbReference>
<evidence type="ECO:0000256" key="1">
    <source>
        <dbReference type="ARBA" id="ARBA00022679"/>
    </source>
</evidence>
<dbReference type="Pfam" id="PF00370">
    <property type="entry name" value="FGGY_N"/>
    <property type="match status" value="1"/>
</dbReference>
<protein>
    <submittedName>
        <fullName evidence="5">Xylulose kinase</fullName>
        <ecNumber evidence="5">2.7.1.17</ecNumber>
    </submittedName>
</protein>
<dbReference type="Pfam" id="PF02782">
    <property type="entry name" value="FGGY_C"/>
    <property type="match status" value="1"/>
</dbReference>
<dbReference type="InterPro" id="IPR000577">
    <property type="entry name" value="Carb_kinase_FGGY"/>
</dbReference>
<dbReference type="InterPro" id="IPR050406">
    <property type="entry name" value="FGGY_Carb_Kinase"/>
</dbReference>
<sequence>MKRYILAHDLGTSGNKATLFDETGALVTSRVTPYQMNVFNTNWAEQDPKIWWEAVCSSSREVLATIDPKQVTAVAFSGQMMGCLPIDKEGKPLHNALLYCDQRSTEQERQFIDTLGFDRIYAITGHRPSSSYSLTKLLWLKKHRPQVYEKTFKVLQAKDYMNFLLTGEYATDYNDASGTNAFDLSTLDWSDEILTTMGVPRSLFPQAYPSSAIIGKVHHKASEQTGIPEGTPVIVGAGDGGCASLGAGSVSFGKPYLYMGSSSWVSIASKRPLSGPEKIGFTWAHPVAGLYQPCATMQTAGGSLSWFAQTYLGKSDGKTLDNVNETARTSERGAHGLFFLPYLLGERSPWWSTKAKGAFVGLDLNTTFADHCRAVLEGIAMNQKLNFAEMLNMTDDRQVMFIGGGALNQYLRQIMADVLGCEIAIPKFLTEATSMGAALLGGVGSGLYEDFSLIEAMNPIQQIISPNRENVQYYEELTQRFAQLYRSLEPWFRQ</sequence>
<keyword evidence="2 5" id="KW-0418">Kinase</keyword>
<evidence type="ECO:0000259" key="3">
    <source>
        <dbReference type="Pfam" id="PF00370"/>
    </source>
</evidence>
<dbReference type="EC" id="2.7.1.17" evidence="5"/>
<dbReference type="CDD" id="cd07805">
    <property type="entry name" value="ASKHA_NBD_FGGY_CvXK-like"/>
    <property type="match status" value="1"/>
</dbReference>
<dbReference type="PIRSF" id="PIRSF000538">
    <property type="entry name" value="GlpK"/>
    <property type="match status" value="1"/>
</dbReference>
<feature type="domain" description="Carbohydrate kinase FGGY N-terminal" evidence="3">
    <location>
        <begin position="4"/>
        <end position="246"/>
    </location>
</feature>
<dbReference type="SUPFAM" id="SSF53067">
    <property type="entry name" value="Actin-like ATPase domain"/>
    <property type="match status" value="2"/>
</dbReference>
<organism evidence="5">
    <name type="scientific">bioreactor metagenome</name>
    <dbReference type="NCBI Taxonomy" id="1076179"/>
    <lineage>
        <taxon>unclassified sequences</taxon>
        <taxon>metagenomes</taxon>
        <taxon>ecological metagenomes</taxon>
    </lineage>
</organism>
<dbReference type="InterPro" id="IPR018485">
    <property type="entry name" value="FGGY_C"/>
</dbReference>
<dbReference type="AlphaFoldDB" id="A0A644XSZ5"/>
<reference evidence="5" key="1">
    <citation type="submission" date="2019-08" db="EMBL/GenBank/DDBJ databases">
        <authorList>
            <person name="Kucharzyk K."/>
            <person name="Murdoch R.W."/>
            <person name="Higgins S."/>
            <person name="Loffler F."/>
        </authorList>
    </citation>
    <scope>NUCLEOTIDE SEQUENCE</scope>
</reference>
<evidence type="ECO:0000256" key="2">
    <source>
        <dbReference type="ARBA" id="ARBA00022777"/>
    </source>
</evidence>
<dbReference type="InterPro" id="IPR018483">
    <property type="entry name" value="Carb_kinase_FGGY_CS"/>
</dbReference>
<keyword evidence="1 5" id="KW-0808">Transferase</keyword>
<name>A0A644XSZ5_9ZZZZ</name>
<dbReference type="PANTHER" id="PTHR43095:SF5">
    <property type="entry name" value="XYLULOSE KINASE"/>
    <property type="match status" value="1"/>
</dbReference>
<dbReference type="InterPro" id="IPR018484">
    <property type="entry name" value="FGGY_N"/>
</dbReference>
<dbReference type="Gene3D" id="3.30.420.40">
    <property type="match status" value="2"/>
</dbReference>
<dbReference type="PANTHER" id="PTHR43095">
    <property type="entry name" value="SUGAR KINASE"/>
    <property type="match status" value="1"/>
</dbReference>
<evidence type="ECO:0000313" key="5">
    <source>
        <dbReference type="EMBL" id="MPM19037.1"/>
    </source>
</evidence>
<proteinExistence type="predicted"/>
<dbReference type="EMBL" id="VSSQ01003098">
    <property type="protein sequence ID" value="MPM19037.1"/>
    <property type="molecule type" value="Genomic_DNA"/>
</dbReference>